<accession>A0A507CNQ9</accession>
<organism evidence="13 14">
    <name type="scientific">Synchytrium endobioticum</name>
    <dbReference type="NCBI Taxonomy" id="286115"/>
    <lineage>
        <taxon>Eukaryota</taxon>
        <taxon>Fungi</taxon>
        <taxon>Fungi incertae sedis</taxon>
        <taxon>Chytridiomycota</taxon>
        <taxon>Chytridiomycota incertae sedis</taxon>
        <taxon>Chytridiomycetes</taxon>
        <taxon>Synchytriales</taxon>
        <taxon>Synchytriaceae</taxon>
        <taxon>Synchytrium</taxon>
    </lineage>
</organism>
<evidence type="ECO:0000313" key="15">
    <source>
        <dbReference type="Proteomes" id="UP000320475"/>
    </source>
</evidence>
<dbReference type="SUPFAM" id="SSF47661">
    <property type="entry name" value="t-snare proteins"/>
    <property type="match status" value="1"/>
</dbReference>
<dbReference type="GO" id="GO:0031201">
    <property type="term" value="C:SNARE complex"/>
    <property type="evidence" value="ECO:0007669"/>
    <property type="project" value="TreeGrafter"/>
</dbReference>
<evidence type="ECO:0000259" key="11">
    <source>
        <dbReference type="PROSITE" id="PS50192"/>
    </source>
</evidence>
<evidence type="ECO:0000256" key="2">
    <source>
        <dbReference type="ARBA" id="ARBA00009063"/>
    </source>
</evidence>
<dbReference type="STRING" id="286115.A0A507CNQ9"/>
<dbReference type="GO" id="GO:0006886">
    <property type="term" value="P:intracellular protein transport"/>
    <property type="evidence" value="ECO:0007669"/>
    <property type="project" value="TreeGrafter"/>
</dbReference>
<evidence type="ECO:0000256" key="7">
    <source>
        <dbReference type="ARBA" id="ARBA00023034"/>
    </source>
</evidence>
<keyword evidence="8" id="KW-0175">Coiled coil</keyword>
<feature type="transmembrane region" description="Helical" evidence="10">
    <location>
        <begin position="310"/>
        <end position="332"/>
    </location>
</feature>
<dbReference type="Gene3D" id="1.20.58.70">
    <property type="match status" value="1"/>
</dbReference>
<evidence type="ECO:0000256" key="8">
    <source>
        <dbReference type="ARBA" id="ARBA00023054"/>
    </source>
</evidence>
<dbReference type="InterPro" id="IPR045242">
    <property type="entry name" value="Syntaxin"/>
</dbReference>
<dbReference type="SMART" id="SM00397">
    <property type="entry name" value="t_SNARE"/>
    <property type="match status" value="1"/>
</dbReference>
<evidence type="ECO:0000313" key="12">
    <source>
        <dbReference type="EMBL" id="TPX39456.1"/>
    </source>
</evidence>
<dbReference type="AlphaFoldDB" id="A0A507CNQ9"/>
<dbReference type="GO" id="GO:0006906">
    <property type="term" value="P:vesicle fusion"/>
    <property type="evidence" value="ECO:0007669"/>
    <property type="project" value="TreeGrafter"/>
</dbReference>
<name>A0A507CNQ9_9FUNG</name>
<evidence type="ECO:0000256" key="4">
    <source>
        <dbReference type="ARBA" id="ARBA00022692"/>
    </source>
</evidence>
<evidence type="ECO:0000313" key="13">
    <source>
        <dbReference type="EMBL" id="TPX40779.1"/>
    </source>
</evidence>
<evidence type="ECO:0000256" key="10">
    <source>
        <dbReference type="SAM" id="Phobius"/>
    </source>
</evidence>
<keyword evidence="5" id="KW-0653">Protein transport</keyword>
<evidence type="ECO:0000256" key="9">
    <source>
        <dbReference type="ARBA" id="ARBA00023136"/>
    </source>
</evidence>
<keyword evidence="6 10" id="KW-1133">Transmembrane helix</keyword>
<dbReference type="GO" id="GO:0005484">
    <property type="term" value="F:SNAP receptor activity"/>
    <property type="evidence" value="ECO:0007669"/>
    <property type="project" value="TreeGrafter"/>
</dbReference>
<proteinExistence type="inferred from homology"/>
<evidence type="ECO:0000256" key="5">
    <source>
        <dbReference type="ARBA" id="ARBA00022927"/>
    </source>
</evidence>
<reference evidence="14 15" key="1">
    <citation type="journal article" date="2019" name="Sci. Rep.">
        <title>Comparative genomics of chytrid fungi reveal insights into the obligate biotrophic and pathogenic lifestyle of Synchytrium endobioticum.</title>
        <authorList>
            <person name="van de Vossenberg B.T.L.H."/>
            <person name="Warris S."/>
            <person name="Nguyen H.D.T."/>
            <person name="van Gent-Pelzer M.P.E."/>
            <person name="Joly D.L."/>
            <person name="van de Geest H.C."/>
            <person name="Bonants P.J.M."/>
            <person name="Smith D.S."/>
            <person name="Levesque C.A."/>
            <person name="van der Lee T.A.J."/>
        </authorList>
    </citation>
    <scope>NUCLEOTIDE SEQUENCE [LARGE SCALE GENOMIC DNA]</scope>
    <source>
        <strain evidence="12 15">LEV6574</strain>
        <strain evidence="13 14">MB42</strain>
    </source>
</reference>
<dbReference type="CDD" id="cd15845">
    <property type="entry name" value="SNARE_syntaxin16"/>
    <property type="match status" value="1"/>
</dbReference>
<keyword evidence="3" id="KW-0813">Transport</keyword>
<dbReference type="Proteomes" id="UP000320475">
    <property type="component" value="Unassembled WGS sequence"/>
</dbReference>
<dbReference type="GO" id="GO:0048278">
    <property type="term" value="P:vesicle docking"/>
    <property type="evidence" value="ECO:0007669"/>
    <property type="project" value="TreeGrafter"/>
</dbReference>
<dbReference type="PANTHER" id="PTHR19957">
    <property type="entry name" value="SYNTAXIN"/>
    <property type="match status" value="1"/>
</dbReference>
<dbReference type="EMBL" id="QEAM01000478">
    <property type="protein sequence ID" value="TPX39456.1"/>
    <property type="molecule type" value="Genomic_DNA"/>
</dbReference>
<evidence type="ECO:0000256" key="3">
    <source>
        <dbReference type="ARBA" id="ARBA00022448"/>
    </source>
</evidence>
<gene>
    <name evidence="12" type="ORF">SeLEV6574_g07192</name>
    <name evidence="13" type="ORF">SeMB42_g05871</name>
</gene>
<keyword evidence="4 10" id="KW-0812">Transmembrane</keyword>
<dbReference type="InterPro" id="IPR010989">
    <property type="entry name" value="SNARE"/>
</dbReference>
<dbReference type="VEuPathDB" id="FungiDB:SeMB42_g05871"/>
<dbReference type="GO" id="GO:0000139">
    <property type="term" value="C:Golgi membrane"/>
    <property type="evidence" value="ECO:0007669"/>
    <property type="project" value="UniProtKB-SubCell"/>
</dbReference>
<dbReference type="PROSITE" id="PS50192">
    <property type="entry name" value="T_SNARE"/>
    <property type="match status" value="1"/>
</dbReference>
<dbReference type="GO" id="GO:0000149">
    <property type="term" value="F:SNARE binding"/>
    <property type="evidence" value="ECO:0007669"/>
    <property type="project" value="TreeGrafter"/>
</dbReference>
<dbReference type="InterPro" id="IPR000727">
    <property type="entry name" value="T_SNARE_dom"/>
</dbReference>
<dbReference type="Proteomes" id="UP000317494">
    <property type="component" value="Unassembled WGS sequence"/>
</dbReference>
<sequence length="342" mass="38048">MASRSRTLLFLQYRNSFSRTSTRHRSNAAAAGFAAAGAAAITANNKQDGTRFPSLDHSERAGLIANEINGSADEVLVELSVLPPKWIDVVEEVEEVVERIRGKLSELEALHRKHLLPGFDDRIGEEQSIETLADSVTRMFHECQRKIKRVSNESQATAATSKQTAIFSKNIQTSLATKLQDLSHQFRRTQSQYLQKLRGRETRSKDIFSAAGVIDAAVDSGDDELDAVFTDTQLSLISNHEREITEREKEINDIVKSINGLAEVFKEIQDMVIDQGTVLDRIDYNIEQTAVHMEDAHAQLQTGAKYQKKAGAKLCIIALVLVIAVLIVALYIKIRSRSRSTS</sequence>
<feature type="domain" description="T-SNARE coiled-coil homology" evidence="11">
    <location>
        <begin position="241"/>
        <end position="303"/>
    </location>
</feature>
<comment type="subcellular location">
    <subcellularLocation>
        <location evidence="1">Golgi apparatus membrane</location>
        <topology evidence="1">Single-pass type IV membrane protein</topology>
    </subcellularLocation>
</comment>
<keyword evidence="7" id="KW-0333">Golgi apparatus</keyword>
<comment type="similarity">
    <text evidence="2">Belongs to the syntaxin family.</text>
</comment>
<comment type="caution">
    <text evidence="13">The sequence shown here is derived from an EMBL/GenBank/DDBJ whole genome shotgun (WGS) entry which is preliminary data.</text>
</comment>
<dbReference type="Pfam" id="PF05739">
    <property type="entry name" value="SNARE"/>
    <property type="match status" value="1"/>
</dbReference>
<evidence type="ECO:0000256" key="1">
    <source>
        <dbReference type="ARBA" id="ARBA00004409"/>
    </source>
</evidence>
<evidence type="ECO:0000313" key="14">
    <source>
        <dbReference type="Proteomes" id="UP000317494"/>
    </source>
</evidence>
<dbReference type="PANTHER" id="PTHR19957:SF83">
    <property type="entry name" value="SYNTAXIN-16"/>
    <property type="match status" value="1"/>
</dbReference>
<evidence type="ECO:0000256" key="6">
    <source>
        <dbReference type="ARBA" id="ARBA00022989"/>
    </source>
</evidence>
<dbReference type="OrthoDB" id="10251371at2759"/>
<protein>
    <recommendedName>
        <fullName evidence="11">t-SNARE coiled-coil homology domain-containing protein</fullName>
    </recommendedName>
</protein>
<dbReference type="EMBL" id="QEAN01000301">
    <property type="protein sequence ID" value="TPX40779.1"/>
    <property type="molecule type" value="Genomic_DNA"/>
</dbReference>
<keyword evidence="14" id="KW-1185">Reference proteome</keyword>
<keyword evidence="9 10" id="KW-0472">Membrane</keyword>